<dbReference type="AlphaFoldDB" id="I2Q0J5"/>
<accession>I2Q0J5</accession>
<proteinExistence type="predicted"/>
<name>I2Q0J5_9BACT</name>
<dbReference type="OrthoDB" id="6197001at2"/>
<reference evidence="2" key="1">
    <citation type="submission" date="2011-11" db="EMBL/GenBank/DDBJ databases">
        <title>Improved High-Quality Draft sequence of Desulfovibrio sp. U5L.</title>
        <authorList>
            <consortium name="US DOE Joint Genome Institute"/>
            <person name="Lucas S."/>
            <person name="Han J."/>
            <person name="Lapidus A."/>
            <person name="Cheng J.-F."/>
            <person name="Goodwin L."/>
            <person name="Pitluck S."/>
            <person name="Peters L."/>
            <person name="Ovchinnikova G."/>
            <person name="Held B."/>
            <person name="Detter J.C."/>
            <person name="Han C."/>
            <person name="Tapia R."/>
            <person name="Land M."/>
            <person name="Hauser L."/>
            <person name="Kyrpides N."/>
            <person name="Ivanova N."/>
            <person name="Pagani I."/>
            <person name="Gabster J."/>
            <person name="Walker C."/>
            <person name="Stolyar S."/>
            <person name="Stahl D."/>
            <person name="Arkin A."/>
            <person name="Dehal P."/>
            <person name="Hazen T."/>
            <person name="Woyke T."/>
        </authorList>
    </citation>
    <scope>NUCLEOTIDE SEQUENCE [LARGE SCALE GENOMIC DNA]</scope>
    <source>
        <strain evidence="2">U5L</strain>
    </source>
</reference>
<dbReference type="EMBL" id="JH600068">
    <property type="protein sequence ID" value="EIG53301.1"/>
    <property type="molecule type" value="Genomic_DNA"/>
</dbReference>
<dbReference type="eggNOG" id="ENOG503301B">
    <property type="taxonomic scope" value="Bacteria"/>
</dbReference>
<dbReference type="STRING" id="596152.DesU5LDRAFT_1620"/>
<protein>
    <recommendedName>
        <fullName evidence="1">CULT domain-containing protein</fullName>
    </recommendedName>
</protein>
<organism evidence="2">
    <name type="scientific">Desulfovibrio sp. U5L</name>
    <dbReference type="NCBI Taxonomy" id="596152"/>
    <lineage>
        <taxon>Bacteria</taxon>
        <taxon>Pseudomonadati</taxon>
        <taxon>Thermodesulfobacteriota</taxon>
        <taxon>Desulfovibrionia</taxon>
        <taxon>Desulfovibrionales</taxon>
        <taxon>Desulfovibrionaceae</taxon>
        <taxon>Desulfovibrio</taxon>
    </lineage>
</organism>
<dbReference type="PROSITE" id="PS51788">
    <property type="entry name" value="CULT"/>
    <property type="match status" value="1"/>
</dbReference>
<sequence length="152" mass="16577">MERHLTFFTTDPPFTLDWEDGEATPEENKSKHVLTNPALAQGDRFVCSQCGADITRSSQRIAVGGSHRHTVPSSFGLDQEIGCFSLAPGCTVLGHFAMDFGRPADSQWQMGICSTCGYHLGWHHQTADGIGFYGLLLDHLALAPEDSEPDQA</sequence>
<evidence type="ECO:0000259" key="1">
    <source>
        <dbReference type="PROSITE" id="PS51788"/>
    </source>
</evidence>
<gene>
    <name evidence="2" type="ORF">DesU5LDRAFT_1620</name>
</gene>
<feature type="domain" description="CULT" evidence="1">
    <location>
        <begin position="42"/>
        <end position="144"/>
    </location>
</feature>
<dbReference type="Gene3D" id="2.170.150.20">
    <property type="entry name" value="Peptide methionine sulfoxide reductase"/>
    <property type="match status" value="1"/>
</dbReference>
<evidence type="ECO:0000313" key="2">
    <source>
        <dbReference type="EMBL" id="EIG53301.1"/>
    </source>
</evidence>
<dbReference type="HOGENOM" id="CLU_1568210_0_0_7"/>
<dbReference type="CDD" id="cd15777">
    <property type="entry name" value="CRBN_C_like"/>
    <property type="match status" value="1"/>
</dbReference>
<dbReference type="InterPro" id="IPR034750">
    <property type="entry name" value="CULT"/>
</dbReference>